<feature type="region of interest" description="Disordered" evidence="1">
    <location>
        <begin position="68"/>
        <end position="130"/>
    </location>
</feature>
<feature type="region of interest" description="Disordered" evidence="1">
    <location>
        <begin position="203"/>
        <end position="260"/>
    </location>
</feature>
<organism evidence="2 3">
    <name type="scientific">Hibiscus sabdariffa</name>
    <name type="common">roselle</name>
    <dbReference type="NCBI Taxonomy" id="183260"/>
    <lineage>
        <taxon>Eukaryota</taxon>
        <taxon>Viridiplantae</taxon>
        <taxon>Streptophyta</taxon>
        <taxon>Embryophyta</taxon>
        <taxon>Tracheophyta</taxon>
        <taxon>Spermatophyta</taxon>
        <taxon>Magnoliopsida</taxon>
        <taxon>eudicotyledons</taxon>
        <taxon>Gunneridae</taxon>
        <taxon>Pentapetalae</taxon>
        <taxon>rosids</taxon>
        <taxon>malvids</taxon>
        <taxon>Malvales</taxon>
        <taxon>Malvaceae</taxon>
        <taxon>Malvoideae</taxon>
        <taxon>Hibiscus</taxon>
    </lineage>
</organism>
<feature type="compositionally biased region" description="Basic and acidic residues" evidence="1">
    <location>
        <begin position="250"/>
        <end position="260"/>
    </location>
</feature>
<protein>
    <submittedName>
        <fullName evidence="2">Uncharacterized protein</fullName>
    </submittedName>
</protein>
<evidence type="ECO:0000313" key="2">
    <source>
        <dbReference type="EMBL" id="KAK9004346.1"/>
    </source>
</evidence>
<gene>
    <name evidence="2" type="ORF">V6N11_002148</name>
</gene>
<evidence type="ECO:0000256" key="1">
    <source>
        <dbReference type="SAM" id="MobiDB-lite"/>
    </source>
</evidence>
<name>A0ABR2QUK7_9ROSI</name>
<accession>A0ABR2QUK7</accession>
<reference evidence="2 3" key="1">
    <citation type="journal article" date="2024" name="G3 (Bethesda)">
        <title>Genome assembly of Hibiscus sabdariffa L. provides insights into metabolisms of medicinal natural products.</title>
        <authorList>
            <person name="Kim T."/>
        </authorList>
    </citation>
    <scope>NUCLEOTIDE SEQUENCE [LARGE SCALE GENOMIC DNA]</scope>
    <source>
        <strain evidence="2">TK-2024</strain>
        <tissue evidence="2">Old leaves</tissue>
    </source>
</reference>
<comment type="caution">
    <text evidence="2">The sequence shown here is derived from an EMBL/GenBank/DDBJ whole genome shotgun (WGS) entry which is preliminary data.</text>
</comment>
<keyword evidence="3" id="KW-1185">Reference proteome</keyword>
<evidence type="ECO:0000313" key="3">
    <source>
        <dbReference type="Proteomes" id="UP001396334"/>
    </source>
</evidence>
<proteinExistence type="predicted"/>
<sequence>MTDEEQTYVITIWNNRFEWLPEDGTQIEDDDFNCSPEYSEWFNNNGKPFLVAHEVSQRWHMEQRCSYQLAGEPSEPNQSAPQPPDDRTMDCSTDWSPWPSEREPTRHVVGSSDSSNPWEQPIHRYPTVGGTSYQHTEVSSSGLSTVFKQAHVHTTFGGSSSYHPSHDDDVYIPHFEYPQSSMHGQGMDVQAMTSWLSTTTISSPLLAHSTPPSMQMMDDQLNEDGQTFDHPHPRRTVKAPRRYDQTSSLHRQELPRRRRG</sequence>
<dbReference type="EMBL" id="JBBPBN010000031">
    <property type="protein sequence ID" value="KAK9004346.1"/>
    <property type="molecule type" value="Genomic_DNA"/>
</dbReference>
<dbReference type="Proteomes" id="UP001396334">
    <property type="component" value="Unassembled WGS sequence"/>
</dbReference>